<accession>A0AAQ3WRH7</accession>
<organism evidence="1 2">
    <name type="scientific">Paspalum notatum var. saurae</name>
    <dbReference type="NCBI Taxonomy" id="547442"/>
    <lineage>
        <taxon>Eukaryota</taxon>
        <taxon>Viridiplantae</taxon>
        <taxon>Streptophyta</taxon>
        <taxon>Embryophyta</taxon>
        <taxon>Tracheophyta</taxon>
        <taxon>Spermatophyta</taxon>
        <taxon>Magnoliopsida</taxon>
        <taxon>Liliopsida</taxon>
        <taxon>Poales</taxon>
        <taxon>Poaceae</taxon>
        <taxon>PACMAD clade</taxon>
        <taxon>Panicoideae</taxon>
        <taxon>Andropogonodae</taxon>
        <taxon>Paspaleae</taxon>
        <taxon>Paspalinae</taxon>
        <taxon>Paspalum</taxon>
    </lineage>
</organism>
<dbReference type="Proteomes" id="UP001341281">
    <property type="component" value="Chromosome 04"/>
</dbReference>
<evidence type="ECO:0000313" key="1">
    <source>
        <dbReference type="EMBL" id="WVZ71110.1"/>
    </source>
</evidence>
<dbReference type="AlphaFoldDB" id="A0AAQ3WRH7"/>
<protein>
    <submittedName>
        <fullName evidence="1">Uncharacterized protein</fullName>
    </submittedName>
</protein>
<keyword evidence="2" id="KW-1185">Reference proteome</keyword>
<name>A0AAQ3WRH7_PASNO</name>
<proteinExistence type="predicted"/>
<evidence type="ECO:0000313" key="2">
    <source>
        <dbReference type="Proteomes" id="UP001341281"/>
    </source>
</evidence>
<dbReference type="EMBL" id="CP144748">
    <property type="protein sequence ID" value="WVZ71110.1"/>
    <property type="molecule type" value="Genomic_DNA"/>
</dbReference>
<reference evidence="1 2" key="1">
    <citation type="submission" date="2024-02" db="EMBL/GenBank/DDBJ databases">
        <title>High-quality chromosome-scale genome assembly of Pensacola bahiagrass (Paspalum notatum Flugge var. saurae).</title>
        <authorList>
            <person name="Vega J.M."/>
            <person name="Podio M."/>
            <person name="Orjuela J."/>
            <person name="Siena L.A."/>
            <person name="Pessino S.C."/>
            <person name="Combes M.C."/>
            <person name="Mariac C."/>
            <person name="Albertini E."/>
            <person name="Pupilli F."/>
            <person name="Ortiz J.P.A."/>
            <person name="Leblanc O."/>
        </authorList>
    </citation>
    <scope>NUCLEOTIDE SEQUENCE [LARGE SCALE GENOMIC DNA]</scope>
    <source>
        <strain evidence="1">R1</strain>
        <tissue evidence="1">Leaf</tissue>
    </source>
</reference>
<sequence length="196" mass="21607">MKPKWKRSAALMSSPARYLQADSLASYTGSTFLSFSSFSSMRAWSRGRPTYWPMMLCRMMGHRVGSMWDASTSIQTSTIADPSRSPSRRSSGLSLRRTYRAMARDSGIKREIAILQNRDFSERLQNSKDSVFVYKTARSKNTAGSSEAQRGRSVGGTYVSGEVLRPVVVAAAPAHGDDLVLGAGLLQAHQSPRHPR</sequence>
<gene>
    <name evidence="1" type="ORF">U9M48_019731</name>
</gene>